<dbReference type="EMBL" id="CATOUU010000909">
    <property type="protein sequence ID" value="CAI9958801.1"/>
    <property type="molecule type" value="Genomic_DNA"/>
</dbReference>
<name>A0AA86QGF5_9EUKA</name>
<evidence type="ECO:0000313" key="5">
    <source>
        <dbReference type="Proteomes" id="UP001642409"/>
    </source>
</evidence>
<dbReference type="Proteomes" id="UP001642409">
    <property type="component" value="Unassembled WGS sequence"/>
</dbReference>
<evidence type="ECO:0000313" key="3">
    <source>
        <dbReference type="EMBL" id="CAI9958801.1"/>
    </source>
</evidence>
<reference evidence="4 5" key="2">
    <citation type="submission" date="2024-07" db="EMBL/GenBank/DDBJ databases">
        <authorList>
            <person name="Akdeniz Z."/>
        </authorList>
    </citation>
    <scope>NUCLEOTIDE SEQUENCE [LARGE SCALE GENOMIC DNA]</scope>
</reference>
<reference evidence="3" key="1">
    <citation type="submission" date="2023-06" db="EMBL/GenBank/DDBJ databases">
        <authorList>
            <person name="Kurt Z."/>
        </authorList>
    </citation>
    <scope>NUCLEOTIDE SEQUENCE</scope>
</reference>
<sequence>MTLIMSTSGKETNQLLTFSKQDQQLLCEYEIDEIEANIKLTFTAPQYTINNNRYSILNDNDDWIEMLLPFKRKMDDETQLLNFIQNLSDENYKYEIDNDYFLNNNKLKFKATNFKALKSDDHYFCKTFGLVKGTIYERDTQGFITATNILYPYIYKYICINCYDIQDYTLIDQGQKRYLLLKQFRTWNAGTITQVTSDIIVTFQVNQLIKGFRVQFQDEMYQDLQLNGDEYTLELYINKSKKVLMRIQQQEEARILREQEFEYKKQLEQQRQAAIQQQYIEQEQQAQQEAQNIYFQQESDLQKQEDIWRSKQRIPNDNEFTRYINQNYDLLQSKKSQKVKLSKMFKKKQLKAQQFLLGVQQLDEEIEELEESRLQLLLSQNKNDVKMSVQDLGDTVEGHFPKVVKRDPDEQMALSERQTIQGPLSINELNDSVHPPVVKVDPNEVIPQQELQPQQQSQHPTIVKIDPTDQIINTDQSDIQVVDSGTTQRQQTQQREQEIINQPEQPSSWNLTTNQNNIPIIKNETQIHNTLPEDEFSYLDNEFQKLESQNQQMETQLIELQRHFDKQEQIKREKTEQKYLSIIEQLRQIQTKDDMYNFIERNPDYEEFINNFEKREVAYFINERQQAEQRIKNNLKYLRQVQHEVIHDDQHSQIDQQQENEMSLDQAQDQHSQIEQQLANEVPLDQAQVQQIYGEPKETPIQYKQAPTPPNENIKQTVLDSNTQDVLQLAVQHQDNQKQYKKICTAQFNKIAEQTDVYNSLSDQQLLTLYNEYQKSKNLFTDTIPKDNRVQIQRDINKIKTYLIEIGLIKDDRKK</sequence>
<feature type="compositionally biased region" description="Polar residues" evidence="2">
    <location>
        <begin position="420"/>
        <end position="430"/>
    </location>
</feature>
<evidence type="ECO:0000256" key="1">
    <source>
        <dbReference type="SAM" id="Coils"/>
    </source>
</evidence>
<evidence type="ECO:0000313" key="4">
    <source>
        <dbReference type="EMBL" id="CAL6016541.1"/>
    </source>
</evidence>
<organism evidence="3">
    <name type="scientific">Hexamita inflata</name>
    <dbReference type="NCBI Taxonomy" id="28002"/>
    <lineage>
        <taxon>Eukaryota</taxon>
        <taxon>Metamonada</taxon>
        <taxon>Diplomonadida</taxon>
        <taxon>Hexamitidae</taxon>
        <taxon>Hexamitinae</taxon>
        <taxon>Hexamita</taxon>
    </lineage>
</organism>
<evidence type="ECO:0000256" key="2">
    <source>
        <dbReference type="SAM" id="MobiDB-lite"/>
    </source>
</evidence>
<feature type="coiled-coil region" evidence="1">
    <location>
        <begin position="352"/>
        <end position="382"/>
    </location>
</feature>
<dbReference type="EMBL" id="CAXDID020000076">
    <property type="protein sequence ID" value="CAL6016541.1"/>
    <property type="molecule type" value="Genomic_DNA"/>
</dbReference>
<feature type="region of interest" description="Disordered" evidence="2">
    <location>
        <begin position="420"/>
        <end position="439"/>
    </location>
</feature>
<accession>A0AA86QGF5</accession>
<protein>
    <submittedName>
        <fullName evidence="4">Hypothetical_protein</fullName>
    </submittedName>
</protein>
<keyword evidence="5" id="KW-1185">Reference proteome</keyword>
<proteinExistence type="predicted"/>
<dbReference type="AlphaFoldDB" id="A0AA86QGF5"/>
<gene>
    <name evidence="4" type="ORF">HINF_LOCUS25559</name>
    <name evidence="3" type="ORF">HINF_LOCUS46446</name>
</gene>
<comment type="caution">
    <text evidence="3">The sequence shown here is derived from an EMBL/GenBank/DDBJ whole genome shotgun (WGS) entry which is preliminary data.</text>
</comment>
<feature type="coiled-coil region" evidence="1">
    <location>
        <begin position="536"/>
        <end position="570"/>
    </location>
</feature>
<keyword evidence="1" id="KW-0175">Coiled coil</keyword>